<feature type="region of interest" description="Disordered" evidence="1">
    <location>
        <begin position="68"/>
        <end position="125"/>
    </location>
</feature>
<dbReference type="OrthoDB" id="206452at2759"/>
<feature type="compositionally biased region" description="Basic and acidic residues" evidence="1">
    <location>
        <begin position="34"/>
        <end position="48"/>
    </location>
</feature>
<reference evidence="3 4" key="1">
    <citation type="journal article" date="2020" name="ISME J.">
        <title>Uncovering the hidden diversity of litter-decomposition mechanisms in mushroom-forming fungi.</title>
        <authorList>
            <person name="Floudas D."/>
            <person name="Bentzer J."/>
            <person name="Ahren D."/>
            <person name="Johansson T."/>
            <person name="Persson P."/>
            <person name="Tunlid A."/>
        </authorList>
    </citation>
    <scope>NUCLEOTIDE SEQUENCE [LARGE SCALE GENOMIC DNA]</scope>
    <source>
        <strain evidence="3 4">CBS 661.87</strain>
    </source>
</reference>
<gene>
    <name evidence="3" type="ORF">D9615_009722</name>
</gene>
<feature type="compositionally biased region" description="Pro residues" evidence="1">
    <location>
        <begin position="110"/>
        <end position="122"/>
    </location>
</feature>
<dbReference type="EMBL" id="JAACJP010000052">
    <property type="protein sequence ID" value="KAF5370428.1"/>
    <property type="molecule type" value="Genomic_DNA"/>
</dbReference>
<accession>A0A8H5GSH8</accession>
<name>A0A8H5GSH8_9AGAR</name>
<sequence>MHSHQTVTITATSKPVSGSPSPTSKATPTAQQYRYEDRRSTLVVESDRPLSQAQLDSIFNLPEVANSGGSATLPTSPTKALADVQNPRASSRSSHYRKSNRVSNLMLTPKPSPPGSPGPPKSPCQRQRILFYHKHDPHYGFTNFSDHPVMYDGKKYPTSEHLFQSFKFQEHRPGLAEHIRTCSERPSVAFSEARRFQPEVRPDWTKVNIAKMEITLERKFTQHEDLKEELLATGDAELVEDSDKDAFWGVGPDGKGRNELGKALERLRDKLRQGHAA</sequence>
<feature type="compositionally biased region" description="Polar residues" evidence="1">
    <location>
        <begin position="68"/>
        <end position="78"/>
    </location>
</feature>
<evidence type="ECO:0000259" key="2">
    <source>
        <dbReference type="Pfam" id="PF08719"/>
    </source>
</evidence>
<dbReference type="Pfam" id="PF08719">
    <property type="entry name" value="NADAR"/>
    <property type="match status" value="1"/>
</dbReference>
<proteinExistence type="predicted"/>
<dbReference type="InterPro" id="IPR037238">
    <property type="entry name" value="YbiA-like_sf"/>
</dbReference>
<feature type="region of interest" description="Disordered" evidence="1">
    <location>
        <begin position="1"/>
        <end position="49"/>
    </location>
</feature>
<keyword evidence="4" id="KW-1185">Reference proteome</keyword>
<dbReference type="SUPFAM" id="SSF143990">
    <property type="entry name" value="YbiA-like"/>
    <property type="match status" value="1"/>
</dbReference>
<organism evidence="3 4">
    <name type="scientific">Tricholomella constricta</name>
    <dbReference type="NCBI Taxonomy" id="117010"/>
    <lineage>
        <taxon>Eukaryota</taxon>
        <taxon>Fungi</taxon>
        <taxon>Dikarya</taxon>
        <taxon>Basidiomycota</taxon>
        <taxon>Agaricomycotina</taxon>
        <taxon>Agaricomycetes</taxon>
        <taxon>Agaricomycetidae</taxon>
        <taxon>Agaricales</taxon>
        <taxon>Tricholomatineae</taxon>
        <taxon>Lyophyllaceae</taxon>
        <taxon>Tricholomella</taxon>
    </lineage>
</organism>
<evidence type="ECO:0000256" key="1">
    <source>
        <dbReference type="SAM" id="MobiDB-lite"/>
    </source>
</evidence>
<evidence type="ECO:0000313" key="3">
    <source>
        <dbReference type="EMBL" id="KAF5370428.1"/>
    </source>
</evidence>
<dbReference type="Proteomes" id="UP000565441">
    <property type="component" value="Unassembled WGS sequence"/>
</dbReference>
<evidence type="ECO:0000313" key="4">
    <source>
        <dbReference type="Proteomes" id="UP000565441"/>
    </source>
</evidence>
<dbReference type="CDD" id="cd15457">
    <property type="entry name" value="NADAR"/>
    <property type="match status" value="1"/>
</dbReference>
<protein>
    <recommendedName>
        <fullName evidence="2">NADAR domain-containing protein</fullName>
    </recommendedName>
</protein>
<dbReference type="InterPro" id="IPR012816">
    <property type="entry name" value="NADAR"/>
</dbReference>
<dbReference type="Gene3D" id="1.10.357.40">
    <property type="entry name" value="YbiA-like"/>
    <property type="match status" value="1"/>
</dbReference>
<feature type="domain" description="NADAR" evidence="2">
    <location>
        <begin position="131"/>
        <end position="272"/>
    </location>
</feature>
<dbReference type="AlphaFoldDB" id="A0A8H5GSH8"/>
<comment type="caution">
    <text evidence="3">The sequence shown here is derived from an EMBL/GenBank/DDBJ whole genome shotgun (WGS) entry which is preliminary data.</text>
</comment>
<feature type="compositionally biased region" description="Polar residues" evidence="1">
    <location>
        <begin position="1"/>
        <end position="32"/>
    </location>
</feature>
<dbReference type="NCBIfam" id="TIGR02464">
    <property type="entry name" value="ribofla_fusion"/>
    <property type="match status" value="1"/>
</dbReference>